<evidence type="ECO:0000313" key="3">
    <source>
        <dbReference type="Proteomes" id="UP000178098"/>
    </source>
</evidence>
<dbReference type="AlphaFoldDB" id="A0A1F7HGL1"/>
<feature type="transmembrane region" description="Helical" evidence="1">
    <location>
        <begin position="30"/>
        <end position="51"/>
    </location>
</feature>
<evidence type="ECO:0000313" key="2">
    <source>
        <dbReference type="EMBL" id="OGK29922.1"/>
    </source>
</evidence>
<reference evidence="2 3" key="1">
    <citation type="journal article" date="2016" name="Nat. Commun.">
        <title>Thousands of microbial genomes shed light on interconnected biogeochemical processes in an aquifer system.</title>
        <authorList>
            <person name="Anantharaman K."/>
            <person name="Brown C.T."/>
            <person name="Hug L.A."/>
            <person name="Sharon I."/>
            <person name="Castelle C.J."/>
            <person name="Probst A.J."/>
            <person name="Thomas B.C."/>
            <person name="Singh A."/>
            <person name="Wilkins M.J."/>
            <person name="Karaoz U."/>
            <person name="Brodie E.L."/>
            <person name="Williams K.H."/>
            <person name="Hubbard S.S."/>
            <person name="Banfield J.F."/>
        </authorList>
    </citation>
    <scope>NUCLEOTIDE SEQUENCE [LARGE SCALE GENOMIC DNA]</scope>
</reference>
<accession>A0A1F7HGL1</accession>
<protein>
    <recommendedName>
        <fullName evidence="4">Transmembrane protein</fullName>
    </recommendedName>
</protein>
<dbReference type="Proteomes" id="UP000178098">
    <property type="component" value="Unassembled WGS sequence"/>
</dbReference>
<evidence type="ECO:0008006" key="4">
    <source>
        <dbReference type="Google" id="ProtNLM"/>
    </source>
</evidence>
<name>A0A1F7HGL1_9BACT</name>
<dbReference type="EMBL" id="MFZT01000037">
    <property type="protein sequence ID" value="OGK29922.1"/>
    <property type="molecule type" value="Genomic_DNA"/>
</dbReference>
<keyword evidence="1" id="KW-0472">Membrane</keyword>
<proteinExistence type="predicted"/>
<organism evidence="2 3">
    <name type="scientific">Candidatus Roizmanbacteria bacterium RIFCSPHIGHO2_02_FULL_43_11</name>
    <dbReference type="NCBI Taxonomy" id="1802043"/>
    <lineage>
        <taxon>Bacteria</taxon>
        <taxon>Candidatus Roizmaniibacteriota</taxon>
    </lineage>
</organism>
<comment type="caution">
    <text evidence="2">The sequence shown here is derived from an EMBL/GenBank/DDBJ whole genome shotgun (WGS) entry which is preliminary data.</text>
</comment>
<keyword evidence="1" id="KW-0812">Transmembrane</keyword>
<evidence type="ECO:0000256" key="1">
    <source>
        <dbReference type="SAM" id="Phobius"/>
    </source>
</evidence>
<sequence>MEEPVQQQQPVQNIENTQHQAFVFHVHKKLALLIFVSLFFLAFGVGAYYVGKLSTQTPIVPSVIPTVAISSPAPTNNQVPTIIPTNTVTDSTMPPQIDYSCQSDADCVIKDAGSCCGQFPQCMNVNAKPNPDFVKKQCEKNDVSGSCGFPSVDGCKCINNKCAGTFQGKLDL</sequence>
<gene>
    <name evidence="2" type="ORF">A3D08_01735</name>
</gene>
<keyword evidence="1" id="KW-1133">Transmembrane helix</keyword>